<dbReference type="EMBL" id="QJPH01000425">
    <property type="protein sequence ID" value="PZN74506.1"/>
    <property type="molecule type" value="Genomic_DNA"/>
</dbReference>
<protein>
    <submittedName>
        <fullName evidence="1">Uncharacterized protein</fullName>
    </submittedName>
</protein>
<dbReference type="AlphaFoldDB" id="A0A2W4QTQ5"/>
<proteinExistence type="predicted"/>
<gene>
    <name evidence="1" type="ORF">DM484_21180</name>
</gene>
<reference evidence="1 2" key="1">
    <citation type="journal article" date="2018" name="Aquat. Microb. Ecol.">
        <title>Gammaproteobacterial methanotrophs dominate.</title>
        <authorList>
            <person name="Rissanen A.J."/>
            <person name="Saarenheimo J."/>
            <person name="Tiirola M."/>
            <person name="Peura S."/>
            <person name="Aalto S.L."/>
            <person name="Karvinen A."/>
            <person name="Nykanen H."/>
        </authorList>
    </citation>
    <scope>NUCLEOTIDE SEQUENCE [LARGE SCALE GENOMIC DNA]</scope>
    <source>
        <strain evidence="1">AMbin10</strain>
    </source>
</reference>
<evidence type="ECO:0000313" key="1">
    <source>
        <dbReference type="EMBL" id="PZN74506.1"/>
    </source>
</evidence>
<organism evidence="1 2">
    <name type="scientific">Candidatus Methylumidiphilus alinenensis</name>
    <dbReference type="NCBI Taxonomy" id="2202197"/>
    <lineage>
        <taxon>Bacteria</taxon>
        <taxon>Pseudomonadati</taxon>
        <taxon>Pseudomonadota</taxon>
        <taxon>Gammaproteobacteria</taxon>
        <taxon>Methylococcales</taxon>
        <taxon>Candidatus Methylumidiphilus</taxon>
    </lineage>
</organism>
<comment type="caution">
    <text evidence="1">The sequence shown here is derived from an EMBL/GenBank/DDBJ whole genome shotgun (WGS) entry which is preliminary data.</text>
</comment>
<accession>A0A2W4QTQ5</accession>
<dbReference type="Proteomes" id="UP000249396">
    <property type="component" value="Unassembled WGS sequence"/>
</dbReference>
<sequence>MPAILILDKTGRVWNPPLRIDIPHPVYNASIIFNYISCVGAGSKPALIIFTKMITANPTASIKQFLKRTVIFKRETIASPA</sequence>
<evidence type="ECO:0000313" key="2">
    <source>
        <dbReference type="Proteomes" id="UP000249396"/>
    </source>
</evidence>
<name>A0A2W4QTQ5_9GAMM</name>